<dbReference type="InterPro" id="IPR015168">
    <property type="entry name" value="SsuA/THI5"/>
</dbReference>
<reference evidence="4" key="1">
    <citation type="journal article" date="2019" name="Int. J. Syst. Evol. Microbiol.">
        <title>The Global Catalogue of Microorganisms (GCM) 10K type strain sequencing project: providing services to taxonomists for standard genome sequencing and annotation.</title>
        <authorList>
            <consortium name="The Broad Institute Genomics Platform"/>
            <consortium name="The Broad Institute Genome Sequencing Center for Infectious Disease"/>
            <person name="Wu L."/>
            <person name="Ma J."/>
        </authorList>
    </citation>
    <scope>NUCLEOTIDE SEQUENCE [LARGE SCALE GENOMIC DNA]</scope>
    <source>
        <strain evidence="4">CGMCC 1.13587</strain>
    </source>
</reference>
<protein>
    <submittedName>
        <fullName evidence="3">ABC transporter substrate-binding protein</fullName>
    </submittedName>
</protein>
<organism evidence="3 4">
    <name type="scientific">Rhodanobacter terrae</name>
    <dbReference type="NCBI Taxonomy" id="418647"/>
    <lineage>
        <taxon>Bacteria</taxon>
        <taxon>Pseudomonadati</taxon>
        <taxon>Pseudomonadota</taxon>
        <taxon>Gammaproteobacteria</taxon>
        <taxon>Lysobacterales</taxon>
        <taxon>Rhodanobacteraceae</taxon>
        <taxon>Rhodanobacter</taxon>
    </lineage>
</organism>
<keyword evidence="1" id="KW-0732">Signal</keyword>
<feature type="domain" description="SsuA/THI5-like" evidence="2">
    <location>
        <begin position="43"/>
        <end position="262"/>
    </location>
</feature>
<feature type="signal peptide" evidence="1">
    <location>
        <begin position="1"/>
        <end position="19"/>
    </location>
</feature>
<dbReference type="RefSeq" id="WP_377330383.1">
    <property type="nucleotide sequence ID" value="NZ_JBHSNG010000055.1"/>
</dbReference>
<evidence type="ECO:0000313" key="4">
    <source>
        <dbReference type="Proteomes" id="UP001596111"/>
    </source>
</evidence>
<evidence type="ECO:0000259" key="2">
    <source>
        <dbReference type="Pfam" id="PF09084"/>
    </source>
</evidence>
<dbReference type="InterPro" id="IPR027939">
    <property type="entry name" value="NMT1/THI5"/>
</dbReference>
<dbReference type="PANTHER" id="PTHR31528:SF3">
    <property type="entry name" value="THIAMINE BIOSYNTHESIS PROTEIN HI_0357-RELATED"/>
    <property type="match status" value="1"/>
</dbReference>
<comment type="caution">
    <text evidence="3">The sequence shown here is derived from an EMBL/GenBank/DDBJ whole genome shotgun (WGS) entry which is preliminary data.</text>
</comment>
<keyword evidence="4" id="KW-1185">Reference proteome</keyword>
<dbReference type="PANTHER" id="PTHR31528">
    <property type="entry name" value="4-AMINO-5-HYDROXYMETHYL-2-METHYLPYRIMIDINE PHOSPHATE SYNTHASE THI11-RELATED"/>
    <property type="match status" value="1"/>
</dbReference>
<gene>
    <name evidence="3" type="ORF">ACFPPB_20020</name>
</gene>
<feature type="chain" id="PRO_5047382466" evidence="1">
    <location>
        <begin position="20"/>
        <end position="335"/>
    </location>
</feature>
<accession>A0ABW0T353</accession>
<proteinExistence type="predicted"/>
<dbReference type="Pfam" id="PF09084">
    <property type="entry name" value="NMT1"/>
    <property type="match status" value="1"/>
</dbReference>
<dbReference type="Gene3D" id="3.40.190.10">
    <property type="entry name" value="Periplasmic binding protein-like II"/>
    <property type="match status" value="2"/>
</dbReference>
<dbReference type="Proteomes" id="UP001596111">
    <property type="component" value="Unassembled WGS sequence"/>
</dbReference>
<evidence type="ECO:0000256" key="1">
    <source>
        <dbReference type="SAM" id="SignalP"/>
    </source>
</evidence>
<evidence type="ECO:0000313" key="3">
    <source>
        <dbReference type="EMBL" id="MFC5583403.1"/>
    </source>
</evidence>
<sequence length="335" mass="36354">MLWKLICFVSLMLLPLAGASAKNEGSNENFPRVVLGVDGIGQPRNLPILVAERLGYFRAESLTVTLVDAPGEPSPAALVKDRRADGAVAFYHHTFMNQTSEHQVTTSVLLMGGTTQLKLMVASRLRGKVKSPADLKGLKVYTGGTNSGKTTSTNWLLEHNGLSIRDYTPLAPTSPGAMAHALESGAADAIMAHEPDASYYKDSGAAFMLVDLESVEGTRHALGSLYPATALYLPRTYIAEHPDIVRRLVDACRQAVAYIKTHDAATIADRLPPKVVGKDRPAFVRLLAQDKRAFEIDGQMPADAARKEWKVMTALTPKYGAIDFADTFTNRFVSK</sequence>
<dbReference type="EMBL" id="JBHSNG010000055">
    <property type="protein sequence ID" value="MFC5583403.1"/>
    <property type="molecule type" value="Genomic_DNA"/>
</dbReference>
<name>A0ABW0T353_9GAMM</name>
<dbReference type="SUPFAM" id="SSF53850">
    <property type="entry name" value="Periplasmic binding protein-like II"/>
    <property type="match status" value="1"/>
</dbReference>